<dbReference type="Proteomes" id="UP000253868">
    <property type="component" value="Chromosome"/>
</dbReference>
<feature type="compositionally biased region" description="Basic and acidic residues" evidence="1">
    <location>
        <begin position="50"/>
        <end position="62"/>
    </location>
</feature>
<organism evidence="2 3">
    <name type="scientific">Streptomyces paludis</name>
    <dbReference type="NCBI Taxonomy" id="2282738"/>
    <lineage>
        <taxon>Bacteria</taxon>
        <taxon>Bacillati</taxon>
        <taxon>Actinomycetota</taxon>
        <taxon>Actinomycetes</taxon>
        <taxon>Kitasatosporales</taxon>
        <taxon>Streptomycetaceae</taxon>
        <taxon>Streptomyces</taxon>
    </lineage>
</organism>
<keyword evidence="3" id="KW-1185">Reference proteome</keyword>
<protein>
    <submittedName>
        <fullName evidence="2">Uncharacterized protein</fullName>
    </submittedName>
</protein>
<evidence type="ECO:0000313" key="3">
    <source>
        <dbReference type="Proteomes" id="UP000253868"/>
    </source>
</evidence>
<name>A0A345HQK6_9ACTN</name>
<reference evidence="3" key="1">
    <citation type="submission" date="2018-07" db="EMBL/GenBank/DDBJ databases">
        <authorList>
            <person name="Zhao J."/>
        </authorList>
    </citation>
    <scope>NUCLEOTIDE SEQUENCE [LARGE SCALE GENOMIC DNA]</scope>
    <source>
        <strain evidence="3">GSSD-12</strain>
    </source>
</reference>
<dbReference type="KEGG" id="spad:DVK44_16190"/>
<accession>A0A345HQK6</accession>
<proteinExistence type="predicted"/>
<dbReference type="AlphaFoldDB" id="A0A345HQK6"/>
<gene>
    <name evidence="2" type="ORF">DVK44_16190</name>
</gene>
<dbReference type="EMBL" id="CP031194">
    <property type="protein sequence ID" value="AXG78980.1"/>
    <property type="molecule type" value="Genomic_DNA"/>
</dbReference>
<evidence type="ECO:0000256" key="1">
    <source>
        <dbReference type="SAM" id="MobiDB-lite"/>
    </source>
</evidence>
<dbReference type="RefSeq" id="WP_114660314.1">
    <property type="nucleotide sequence ID" value="NZ_CP031194.1"/>
</dbReference>
<feature type="region of interest" description="Disordered" evidence="1">
    <location>
        <begin position="32"/>
        <end position="62"/>
    </location>
</feature>
<sequence length="62" mass="6754">MADQSPAELLAQADHLARTGRPALARLCAEEAAKQTPDPTDAAGILRRYPAPDRTRARERTN</sequence>
<evidence type="ECO:0000313" key="2">
    <source>
        <dbReference type="EMBL" id="AXG78980.1"/>
    </source>
</evidence>